<evidence type="ECO:0000256" key="1">
    <source>
        <dbReference type="ARBA" id="ARBA00004417"/>
    </source>
</evidence>
<dbReference type="CDD" id="cd03257">
    <property type="entry name" value="ABC_NikE_OppD_transporters"/>
    <property type="match status" value="2"/>
</dbReference>
<dbReference type="Pfam" id="PF00005">
    <property type="entry name" value="ABC_tran"/>
    <property type="match status" value="2"/>
</dbReference>
<dbReference type="InterPro" id="IPR003593">
    <property type="entry name" value="AAA+_ATPase"/>
</dbReference>
<evidence type="ECO:0000313" key="10">
    <source>
        <dbReference type="Proteomes" id="UP001595593"/>
    </source>
</evidence>
<dbReference type="Gene3D" id="3.40.50.300">
    <property type="entry name" value="P-loop containing nucleotide triphosphate hydrolases"/>
    <property type="match status" value="2"/>
</dbReference>
<name>A0ABV7G3S9_9PROT</name>
<feature type="domain" description="ABC transporter" evidence="8">
    <location>
        <begin position="283"/>
        <end position="527"/>
    </location>
</feature>
<dbReference type="Pfam" id="PF08352">
    <property type="entry name" value="oligo_HPY"/>
    <property type="match status" value="2"/>
</dbReference>
<dbReference type="PANTHER" id="PTHR43297:SF2">
    <property type="entry name" value="DIPEPTIDE TRANSPORT ATP-BINDING PROTEIN DPPD"/>
    <property type="match status" value="1"/>
</dbReference>
<keyword evidence="7" id="KW-0472">Membrane</keyword>
<dbReference type="NCBIfam" id="NF008453">
    <property type="entry name" value="PRK11308.1"/>
    <property type="match status" value="2"/>
</dbReference>
<dbReference type="NCBIfam" id="NF007739">
    <property type="entry name" value="PRK10419.1"/>
    <property type="match status" value="2"/>
</dbReference>
<keyword evidence="6 9" id="KW-0067">ATP-binding</keyword>
<dbReference type="InterPro" id="IPR027417">
    <property type="entry name" value="P-loop_NTPase"/>
</dbReference>
<keyword evidence="3" id="KW-0813">Transport</keyword>
<keyword evidence="10" id="KW-1185">Reference proteome</keyword>
<comment type="subcellular location">
    <subcellularLocation>
        <location evidence="1">Cell inner membrane</location>
        <topology evidence="1">Peripheral membrane protein</topology>
    </subcellularLocation>
</comment>
<gene>
    <name evidence="9" type="ORF">ACFOD4_07590</name>
</gene>
<accession>A0ABV7G3S9</accession>
<evidence type="ECO:0000259" key="8">
    <source>
        <dbReference type="PROSITE" id="PS50893"/>
    </source>
</evidence>
<sequence length="550" mass="59860">MAPLLSVENLSVAFGRPDAAKPVLRGVSFAVQPGEVAAIVGESGSGKSVTALSVMRLIGREGGRVTGGRMIFRPNDAEAVDLAALEEPRLRAMRGRDMAMIFQEPMTSLNPIQTIGKQLAEVLVLHRGLSAAMATEEARRMLDRVHMTEPARRLTQYPHELSGGMRQRVMIGMALLCRPRLLIADEPTTALDVTVQAQIVALMREMQQETGTAILFISHDLALVSQVASRIIVMRQGEVVEDASREALLARPRVAYTRTLLDAAPRPGQDGPAPAPRGTAPVLSVRGLGKSFATSRGPVHAVHDVSFDLHEGETLALIGESGCGKSTTARAVMRLIEPTAGRIEIGGRDVTRLGPRAMRPVRREIQMVFQDPYASLNPRLSAFELVTEPLAIHEPRMKREERRARAEALLQRVRLPPDSLQRYPHQFSGGQRQRLCIARALSLNPRILVADEAVSALDVSVQMQVVGLLRELQESLGLSCLFISHDIGVVERISHRVAVMRAGRIVEMATARQILEQPQQAYTRELIAAVPRLAIPPAAAPATLPVLTPG</sequence>
<dbReference type="PROSITE" id="PS50893">
    <property type="entry name" value="ABC_TRANSPORTER_2"/>
    <property type="match status" value="2"/>
</dbReference>
<reference evidence="10" key="1">
    <citation type="journal article" date="2019" name="Int. J. Syst. Evol. Microbiol.">
        <title>The Global Catalogue of Microorganisms (GCM) 10K type strain sequencing project: providing services to taxonomists for standard genome sequencing and annotation.</title>
        <authorList>
            <consortium name="The Broad Institute Genomics Platform"/>
            <consortium name="The Broad Institute Genome Sequencing Center for Infectious Disease"/>
            <person name="Wu L."/>
            <person name="Ma J."/>
        </authorList>
    </citation>
    <scope>NUCLEOTIDE SEQUENCE [LARGE SCALE GENOMIC DNA]</scope>
    <source>
        <strain evidence="10">KCTC 52094</strain>
    </source>
</reference>
<dbReference type="SMART" id="SM00382">
    <property type="entry name" value="AAA"/>
    <property type="match status" value="2"/>
</dbReference>
<evidence type="ECO:0000256" key="4">
    <source>
        <dbReference type="ARBA" id="ARBA00022475"/>
    </source>
</evidence>
<keyword evidence="5" id="KW-0547">Nucleotide-binding</keyword>
<evidence type="ECO:0000256" key="3">
    <source>
        <dbReference type="ARBA" id="ARBA00022448"/>
    </source>
</evidence>
<dbReference type="SUPFAM" id="SSF52540">
    <property type="entry name" value="P-loop containing nucleoside triphosphate hydrolases"/>
    <property type="match status" value="2"/>
</dbReference>
<organism evidence="9 10">
    <name type="scientific">Teichococcus globiformis</name>
    <dbReference type="NCBI Taxonomy" id="2307229"/>
    <lineage>
        <taxon>Bacteria</taxon>
        <taxon>Pseudomonadati</taxon>
        <taxon>Pseudomonadota</taxon>
        <taxon>Alphaproteobacteria</taxon>
        <taxon>Acetobacterales</taxon>
        <taxon>Roseomonadaceae</taxon>
        <taxon>Roseomonas</taxon>
    </lineage>
</organism>
<keyword evidence="4" id="KW-1003">Cell membrane</keyword>
<dbReference type="RefSeq" id="WP_379595342.1">
    <property type="nucleotide sequence ID" value="NZ_JBHRTN010000008.1"/>
</dbReference>
<dbReference type="PROSITE" id="PS00211">
    <property type="entry name" value="ABC_TRANSPORTER_1"/>
    <property type="match status" value="2"/>
</dbReference>
<dbReference type="InterPro" id="IPR017871">
    <property type="entry name" value="ABC_transporter-like_CS"/>
</dbReference>
<proteinExistence type="inferred from homology"/>
<dbReference type="GO" id="GO:0005524">
    <property type="term" value="F:ATP binding"/>
    <property type="evidence" value="ECO:0007669"/>
    <property type="project" value="UniProtKB-KW"/>
</dbReference>
<dbReference type="InterPro" id="IPR003439">
    <property type="entry name" value="ABC_transporter-like_ATP-bd"/>
</dbReference>
<evidence type="ECO:0000313" key="9">
    <source>
        <dbReference type="EMBL" id="MFC3124917.1"/>
    </source>
</evidence>
<evidence type="ECO:0000256" key="5">
    <source>
        <dbReference type="ARBA" id="ARBA00022741"/>
    </source>
</evidence>
<comment type="similarity">
    <text evidence="2">Belongs to the ABC transporter superfamily.</text>
</comment>
<evidence type="ECO:0000256" key="7">
    <source>
        <dbReference type="ARBA" id="ARBA00023136"/>
    </source>
</evidence>
<dbReference type="Proteomes" id="UP001595593">
    <property type="component" value="Unassembled WGS sequence"/>
</dbReference>
<protein>
    <submittedName>
        <fullName evidence="9">ABC transporter ATP-binding protein</fullName>
    </submittedName>
</protein>
<feature type="domain" description="ABC transporter" evidence="8">
    <location>
        <begin position="5"/>
        <end position="261"/>
    </location>
</feature>
<evidence type="ECO:0000256" key="2">
    <source>
        <dbReference type="ARBA" id="ARBA00005417"/>
    </source>
</evidence>
<comment type="caution">
    <text evidence="9">The sequence shown here is derived from an EMBL/GenBank/DDBJ whole genome shotgun (WGS) entry which is preliminary data.</text>
</comment>
<evidence type="ECO:0000256" key="6">
    <source>
        <dbReference type="ARBA" id="ARBA00022840"/>
    </source>
</evidence>
<dbReference type="PANTHER" id="PTHR43297">
    <property type="entry name" value="OLIGOPEPTIDE TRANSPORT ATP-BINDING PROTEIN APPD"/>
    <property type="match status" value="1"/>
</dbReference>
<dbReference type="InterPro" id="IPR013563">
    <property type="entry name" value="Oligopep_ABC_C"/>
</dbReference>
<dbReference type="InterPro" id="IPR050388">
    <property type="entry name" value="ABC_Ni/Peptide_Import"/>
</dbReference>
<dbReference type="EMBL" id="JBHRTN010000008">
    <property type="protein sequence ID" value="MFC3124917.1"/>
    <property type="molecule type" value="Genomic_DNA"/>
</dbReference>